<dbReference type="AlphaFoldDB" id="A0A1E3H0A2"/>
<dbReference type="PROSITE" id="PS51009">
    <property type="entry name" value="CYTCII"/>
    <property type="match status" value="1"/>
</dbReference>
<protein>
    <submittedName>
        <fullName evidence="3">Cytochrome c-556</fullName>
    </submittedName>
</protein>
<evidence type="ECO:0000256" key="2">
    <source>
        <dbReference type="SAM" id="SignalP"/>
    </source>
</evidence>
<keyword evidence="4" id="KW-1185">Reference proteome</keyword>
<dbReference type="Pfam" id="PF01322">
    <property type="entry name" value="Cytochrom_C_2"/>
    <property type="match status" value="1"/>
</dbReference>
<evidence type="ECO:0000313" key="3">
    <source>
        <dbReference type="EMBL" id="ODN69720.1"/>
    </source>
</evidence>
<evidence type="ECO:0000313" key="4">
    <source>
        <dbReference type="Proteomes" id="UP000094622"/>
    </source>
</evidence>
<gene>
    <name evidence="3" type="ORF">A6302_02968</name>
</gene>
<feature type="region of interest" description="Disordered" evidence="1">
    <location>
        <begin position="121"/>
        <end position="155"/>
    </location>
</feature>
<feature type="compositionally biased region" description="Low complexity" evidence="1">
    <location>
        <begin position="121"/>
        <end position="138"/>
    </location>
</feature>
<dbReference type="GO" id="GO:0009055">
    <property type="term" value="F:electron transfer activity"/>
    <property type="evidence" value="ECO:0007669"/>
    <property type="project" value="InterPro"/>
</dbReference>
<dbReference type="Gene3D" id="1.20.120.10">
    <property type="entry name" value="Cytochrome c/b562"/>
    <property type="match status" value="1"/>
</dbReference>
<dbReference type="InterPro" id="IPR002321">
    <property type="entry name" value="Cyt_c_II"/>
</dbReference>
<comment type="caution">
    <text evidence="3">The sequence shown here is derived from an EMBL/GenBank/DDBJ whole genome shotgun (WGS) entry which is preliminary data.</text>
</comment>
<name>A0A1E3H0A2_9HYPH</name>
<dbReference type="GO" id="GO:0020037">
    <property type="term" value="F:heme binding"/>
    <property type="evidence" value="ECO:0007669"/>
    <property type="project" value="InterPro"/>
</dbReference>
<dbReference type="EMBL" id="MCRJ01000077">
    <property type="protein sequence ID" value="ODN69720.1"/>
    <property type="molecule type" value="Genomic_DNA"/>
</dbReference>
<keyword evidence="2" id="KW-0732">Signal</keyword>
<dbReference type="GO" id="GO:0022900">
    <property type="term" value="P:electron transport chain"/>
    <property type="evidence" value="ECO:0007669"/>
    <property type="project" value="InterPro"/>
</dbReference>
<evidence type="ECO:0000256" key="1">
    <source>
        <dbReference type="SAM" id="MobiDB-lite"/>
    </source>
</evidence>
<dbReference type="RefSeq" id="WP_169833581.1">
    <property type="nucleotide sequence ID" value="NZ_MCRJ01000077.1"/>
</dbReference>
<dbReference type="GO" id="GO:0005506">
    <property type="term" value="F:iron ion binding"/>
    <property type="evidence" value="ECO:0007669"/>
    <property type="project" value="InterPro"/>
</dbReference>
<dbReference type="Proteomes" id="UP000094622">
    <property type="component" value="Unassembled WGS sequence"/>
</dbReference>
<sequence>MKHTVLAALCAGLLATVAASAQGNPVEEREKLMKAISTEMKAAGGMVQGKTAYDPAAAAAAATSVSGKAAMIPDLFAPGTEGGDALPAVWEKKAEFDAIAKKLADAAGAAATAAPQGLDAFKAPSAPWPRPARAATKPIARRTTDPPGPGFAAGWTRPELHARTRAARPEKTRVPASQFAPASFVVPTRRFTNRSLRDRLGGLRHVRGDRSGAVSGSVGCGRLEALPGAFGASAGGGTGGLAKAEAACGRPKRNVVSDCD</sequence>
<dbReference type="InterPro" id="IPR010980">
    <property type="entry name" value="Cyt_c/b562"/>
</dbReference>
<proteinExistence type="predicted"/>
<organism evidence="3 4">
    <name type="scientific">Methylobrevis pamukkalensis</name>
    <dbReference type="NCBI Taxonomy" id="1439726"/>
    <lineage>
        <taxon>Bacteria</taxon>
        <taxon>Pseudomonadati</taxon>
        <taxon>Pseudomonadota</taxon>
        <taxon>Alphaproteobacteria</taxon>
        <taxon>Hyphomicrobiales</taxon>
        <taxon>Pleomorphomonadaceae</taxon>
        <taxon>Methylobrevis</taxon>
    </lineage>
</organism>
<feature type="signal peptide" evidence="2">
    <location>
        <begin position="1"/>
        <end position="21"/>
    </location>
</feature>
<feature type="chain" id="PRO_5009128859" evidence="2">
    <location>
        <begin position="22"/>
        <end position="260"/>
    </location>
</feature>
<reference evidence="3 4" key="1">
    <citation type="submission" date="2016-07" db="EMBL/GenBank/DDBJ databases">
        <title>Draft Genome Sequence of Methylobrevis pamukkalensis PK2.</title>
        <authorList>
            <person name="Vasilenko O.V."/>
            <person name="Doronina N.V."/>
            <person name="Shmareva M.N."/>
            <person name="Tarlachkov S.V."/>
            <person name="Mustakhimov I."/>
            <person name="Trotsenko Y.A."/>
        </authorList>
    </citation>
    <scope>NUCLEOTIDE SEQUENCE [LARGE SCALE GENOMIC DNA]</scope>
    <source>
        <strain evidence="3 4">PK2</strain>
    </source>
</reference>
<dbReference type="SUPFAM" id="SSF47175">
    <property type="entry name" value="Cytochromes"/>
    <property type="match status" value="1"/>
</dbReference>
<accession>A0A1E3H0A2</accession>